<dbReference type="EMBL" id="FNZI01000006">
    <property type="protein sequence ID" value="SEJ61049.1"/>
    <property type="molecule type" value="Genomic_DNA"/>
</dbReference>
<keyword evidence="4" id="KW-1185">Reference proteome</keyword>
<gene>
    <name evidence="3" type="ORF">SAMN05421637_2386</name>
</gene>
<dbReference type="AlphaFoldDB" id="A0A1H7A5U6"/>
<feature type="transmembrane region" description="Helical" evidence="1">
    <location>
        <begin position="37"/>
        <end position="57"/>
    </location>
</feature>
<protein>
    <recommendedName>
        <fullName evidence="2">Leucine rich repeat variant domain-containing protein</fullName>
    </recommendedName>
</protein>
<reference evidence="4" key="1">
    <citation type="submission" date="2016-10" db="EMBL/GenBank/DDBJ databases">
        <authorList>
            <person name="Varghese N."/>
        </authorList>
    </citation>
    <scope>NUCLEOTIDE SEQUENCE [LARGE SCALE GENOMIC DNA]</scope>
    <source>
        <strain evidence="4">DSM 24868</strain>
    </source>
</reference>
<dbReference type="InterPro" id="IPR057893">
    <property type="entry name" value="LRV_2"/>
</dbReference>
<evidence type="ECO:0000259" key="2">
    <source>
        <dbReference type="Pfam" id="PF25591"/>
    </source>
</evidence>
<proteinExistence type="predicted"/>
<dbReference type="Proteomes" id="UP000183315">
    <property type="component" value="Unassembled WGS sequence"/>
</dbReference>
<feature type="domain" description="Leucine rich repeat variant" evidence="2">
    <location>
        <begin position="119"/>
        <end position="176"/>
    </location>
</feature>
<feature type="transmembrane region" description="Helical" evidence="1">
    <location>
        <begin position="6"/>
        <end position="25"/>
    </location>
</feature>
<dbReference type="OrthoDB" id="5146015at2"/>
<sequence>MSWSTESLALVVTGGMLLLVVIASLHSRVALASGSRVIFLVGAVSFIAFALLTEYGVDMSVPPVVLALPLVPLGVIAVLVRRMIRTSRAARELPRPAATAFRAPEESAPFAAHGIGAERLLATSPYATATELSQLAYAHPELRPAIASNPSAPASLLQWLTEQGEPAVLAAISARGRLLG</sequence>
<evidence type="ECO:0000256" key="1">
    <source>
        <dbReference type="SAM" id="Phobius"/>
    </source>
</evidence>
<feature type="transmembrane region" description="Helical" evidence="1">
    <location>
        <begin position="63"/>
        <end position="80"/>
    </location>
</feature>
<name>A0A1H7A5U6_9MICO</name>
<keyword evidence="1" id="KW-0472">Membrane</keyword>
<keyword evidence="1" id="KW-1133">Transmembrane helix</keyword>
<dbReference type="Pfam" id="PF25591">
    <property type="entry name" value="LRV_2"/>
    <property type="match status" value="1"/>
</dbReference>
<evidence type="ECO:0000313" key="3">
    <source>
        <dbReference type="EMBL" id="SEJ61049.1"/>
    </source>
</evidence>
<accession>A0A1H7A5U6</accession>
<dbReference type="STRING" id="1043493.SAMN05421637_2386"/>
<keyword evidence="1" id="KW-0812">Transmembrane</keyword>
<evidence type="ECO:0000313" key="4">
    <source>
        <dbReference type="Proteomes" id="UP000183315"/>
    </source>
</evidence>
<organism evidence="3 4">
    <name type="scientific">Demequina mangrovi</name>
    <dbReference type="NCBI Taxonomy" id="1043493"/>
    <lineage>
        <taxon>Bacteria</taxon>
        <taxon>Bacillati</taxon>
        <taxon>Actinomycetota</taxon>
        <taxon>Actinomycetes</taxon>
        <taxon>Micrococcales</taxon>
        <taxon>Demequinaceae</taxon>
        <taxon>Demequina</taxon>
    </lineage>
</organism>
<dbReference type="RefSeq" id="WP_143059010.1">
    <property type="nucleotide sequence ID" value="NZ_BBLU01000014.1"/>
</dbReference>